<keyword evidence="2" id="KW-1185">Reference proteome</keyword>
<accession>A0A7W6WLP9</accession>
<dbReference type="InterPro" id="IPR009200">
    <property type="entry name" value="DUF1269_membrane"/>
</dbReference>
<evidence type="ECO:0000313" key="1">
    <source>
        <dbReference type="EMBL" id="MBB4286637.1"/>
    </source>
</evidence>
<dbReference type="EMBL" id="JACIGI010000019">
    <property type="protein sequence ID" value="MBB4286637.1"/>
    <property type="molecule type" value="Genomic_DNA"/>
</dbReference>
<gene>
    <name evidence="1" type="ORF">GGD88_002372</name>
</gene>
<dbReference type="RefSeq" id="WP_184435667.1">
    <property type="nucleotide sequence ID" value="NZ_JACIGI010000019.1"/>
</dbReference>
<name>A0A7W6WLP9_9PROT</name>
<sequence>MTELVCVAFDDPKTADRALADVERLEKEYLIDVADAAVAVRRPDGRVKVRQTVNLVGTGAAGGGTWGALWGTLIGLLFLNPLAGLLTGGVLGAGAGALSGALSDYGIDDDFIKRLGETITPDSSALFLLIRDAKPDRVLEEMQGYKGTILRTSLSREQEEKLARFLADSKADMDAEARAA</sequence>
<dbReference type="AlphaFoldDB" id="A0A7W6WLP9"/>
<dbReference type="Proteomes" id="UP000555728">
    <property type="component" value="Unassembled WGS sequence"/>
</dbReference>
<evidence type="ECO:0000313" key="2">
    <source>
        <dbReference type="Proteomes" id="UP000555728"/>
    </source>
</evidence>
<comment type="caution">
    <text evidence="1">The sequence shown here is derived from an EMBL/GenBank/DDBJ whole genome shotgun (WGS) entry which is preliminary data.</text>
</comment>
<protein>
    <submittedName>
        <fullName evidence="1">Putative membrane protein</fullName>
    </submittedName>
</protein>
<reference evidence="1 2" key="1">
    <citation type="submission" date="2020-08" db="EMBL/GenBank/DDBJ databases">
        <title>Genome sequencing of Purple Non-Sulfur Bacteria from various extreme environments.</title>
        <authorList>
            <person name="Mayer M."/>
        </authorList>
    </citation>
    <scope>NUCLEOTIDE SEQUENCE [LARGE SCALE GENOMIC DNA]</scope>
    <source>
        <strain evidence="1 2">JA135</strain>
    </source>
</reference>
<organism evidence="1 2">
    <name type="scientific">Roseospira goensis</name>
    <dbReference type="NCBI Taxonomy" id="391922"/>
    <lineage>
        <taxon>Bacteria</taxon>
        <taxon>Pseudomonadati</taxon>
        <taxon>Pseudomonadota</taxon>
        <taxon>Alphaproteobacteria</taxon>
        <taxon>Rhodospirillales</taxon>
        <taxon>Rhodospirillaceae</taxon>
        <taxon>Roseospira</taxon>
    </lineage>
</organism>
<dbReference type="Pfam" id="PF06897">
    <property type="entry name" value="DUF1269"/>
    <property type="match status" value="1"/>
</dbReference>
<proteinExistence type="predicted"/>